<dbReference type="InterPro" id="IPR031926">
    <property type="entry name" value="TMEM135_N"/>
</dbReference>
<dbReference type="EMBL" id="JARBDR010000585">
    <property type="protein sequence ID" value="KAJ8311087.1"/>
    <property type="molecule type" value="Genomic_DNA"/>
</dbReference>
<accession>A0ABQ9F485</accession>
<reference evidence="3 4" key="1">
    <citation type="submission" date="2022-12" db="EMBL/GenBank/DDBJ databases">
        <title>Chromosome-level genome of Tegillarca granosa.</title>
        <authorList>
            <person name="Kim J."/>
        </authorList>
    </citation>
    <scope>NUCLEOTIDE SEQUENCE [LARGE SCALE GENOMIC DNA]</scope>
    <source>
        <strain evidence="3">Teg-2019</strain>
        <tissue evidence="3">Adductor muscle</tissue>
    </source>
</reference>
<keyword evidence="1" id="KW-1133">Transmembrane helix</keyword>
<feature type="transmembrane region" description="Helical" evidence="1">
    <location>
        <begin position="89"/>
        <end position="112"/>
    </location>
</feature>
<comment type="caution">
    <text evidence="3">The sequence shown here is derived from an EMBL/GenBank/DDBJ whole genome shotgun (WGS) entry which is preliminary data.</text>
</comment>
<evidence type="ECO:0000256" key="1">
    <source>
        <dbReference type="SAM" id="Phobius"/>
    </source>
</evidence>
<gene>
    <name evidence="3" type="ORF">KUTeg_011361</name>
</gene>
<name>A0ABQ9F485_TEGGR</name>
<keyword evidence="1" id="KW-0812">Transmembrane</keyword>
<protein>
    <recommendedName>
        <fullName evidence="2">Transmembrane protein 135 N-terminal domain-containing protein</fullName>
    </recommendedName>
</protein>
<evidence type="ECO:0000313" key="4">
    <source>
        <dbReference type="Proteomes" id="UP001217089"/>
    </source>
</evidence>
<dbReference type="Pfam" id="PF15982">
    <property type="entry name" value="TMEM135_C_rich"/>
    <property type="match status" value="1"/>
</dbReference>
<evidence type="ECO:0000259" key="2">
    <source>
        <dbReference type="Pfam" id="PF15982"/>
    </source>
</evidence>
<feature type="domain" description="Transmembrane protein 135 N-terminal" evidence="2">
    <location>
        <begin position="12"/>
        <end position="49"/>
    </location>
</feature>
<organism evidence="3 4">
    <name type="scientific">Tegillarca granosa</name>
    <name type="common">Malaysian cockle</name>
    <name type="synonym">Anadara granosa</name>
    <dbReference type="NCBI Taxonomy" id="220873"/>
    <lineage>
        <taxon>Eukaryota</taxon>
        <taxon>Metazoa</taxon>
        <taxon>Spiralia</taxon>
        <taxon>Lophotrochozoa</taxon>
        <taxon>Mollusca</taxon>
        <taxon>Bivalvia</taxon>
        <taxon>Autobranchia</taxon>
        <taxon>Pteriomorphia</taxon>
        <taxon>Arcoida</taxon>
        <taxon>Arcoidea</taxon>
        <taxon>Arcidae</taxon>
        <taxon>Tegillarca</taxon>
    </lineage>
</organism>
<evidence type="ECO:0000313" key="3">
    <source>
        <dbReference type="EMBL" id="KAJ8311087.1"/>
    </source>
</evidence>
<proteinExistence type="predicted"/>
<sequence>MAILSKPTSLEFTCYELGHTWTPSCKKATADVVIQVFKQGLMIYGPLYLERSLGNIYGQCGYRDSIQNGGIQRLDKTYKKWRVSVNTCMFYICYIEIFTIIMFFVFLFFVNFQQKIKKKHEKLPIYSIKQKVRVQYIDIHVIPLIPINKFF</sequence>
<dbReference type="Proteomes" id="UP001217089">
    <property type="component" value="Unassembled WGS sequence"/>
</dbReference>
<keyword evidence="1" id="KW-0472">Membrane</keyword>
<keyword evidence="4" id="KW-1185">Reference proteome</keyword>